<accession>A0A9P5XGK5</accession>
<organism evidence="2 3">
    <name type="scientific">Macrolepiota fuliginosa MF-IS2</name>
    <dbReference type="NCBI Taxonomy" id="1400762"/>
    <lineage>
        <taxon>Eukaryota</taxon>
        <taxon>Fungi</taxon>
        <taxon>Dikarya</taxon>
        <taxon>Basidiomycota</taxon>
        <taxon>Agaricomycotina</taxon>
        <taxon>Agaricomycetes</taxon>
        <taxon>Agaricomycetidae</taxon>
        <taxon>Agaricales</taxon>
        <taxon>Agaricineae</taxon>
        <taxon>Agaricaceae</taxon>
        <taxon>Macrolepiota</taxon>
    </lineage>
</organism>
<reference evidence="2" key="1">
    <citation type="submission" date="2020-11" db="EMBL/GenBank/DDBJ databases">
        <authorList>
            <consortium name="DOE Joint Genome Institute"/>
            <person name="Ahrendt S."/>
            <person name="Riley R."/>
            <person name="Andreopoulos W."/>
            <person name="Labutti K."/>
            <person name="Pangilinan J."/>
            <person name="Ruiz-Duenas F.J."/>
            <person name="Barrasa J.M."/>
            <person name="Sanchez-Garcia M."/>
            <person name="Camarero S."/>
            <person name="Miyauchi S."/>
            <person name="Serrano A."/>
            <person name="Linde D."/>
            <person name="Babiker R."/>
            <person name="Drula E."/>
            <person name="Ayuso-Fernandez I."/>
            <person name="Pacheco R."/>
            <person name="Padilla G."/>
            <person name="Ferreira P."/>
            <person name="Barriuso J."/>
            <person name="Kellner H."/>
            <person name="Castanera R."/>
            <person name="Alfaro M."/>
            <person name="Ramirez L."/>
            <person name="Pisabarro A.G."/>
            <person name="Kuo A."/>
            <person name="Tritt A."/>
            <person name="Lipzen A."/>
            <person name="He G."/>
            <person name="Yan M."/>
            <person name="Ng V."/>
            <person name="Cullen D."/>
            <person name="Martin F."/>
            <person name="Rosso M.-N."/>
            <person name="Henrissat B."/>
            <person name="Hibbett D."/>
            <person name="Martinez A.T."/>
            <person name="Grigoriev I.V."/>
        </authorList>
    </citation>
    <scope>NUCLEOTIDE SEQUENCE</scope>
    <source>
        <strain evidence="2">MF-IS2</strain>
    </source>
</reference>
<sequence length="135" mass="15809">MARALTLVVFAILWRPCCSAAVNDRLGAIIVLWYWCAYDFPLVQCSAARSYSKYLHFDRLEPLFNQFYRLTFALWAALSRLPRFAWLHQSNWSHCPRMTGRLLSTFSLFLSTALFDFRRRSVVPPCLDFLSRCEA</sequence>
<dbReference type="EMBL" id="MU151139">
    <property type="protein sequence ID" value="KAF9449150.1"/>
    <property type="molecule type" value="Genomic_DNA"/>
</dbReference>
<comment type="caution">
    <text evidence="2">The sequence shown here is derived from an EMBL/GenBank/DDBJ whole genome shotgun (WGS) entry which is preliminary data.</text>
</comment>
<keyword evidence="3" id="KW-1185">Reference proteome</keyword>
<feature type="chain" id="PRO_5040293077" description="Secreted protein" evidence="1">
    <location>
        <begin position="20"/>
        <end position="135"/>
    </location>
</feature>
<evidence type="ECO:0000313" key="3">
    <source>
        <dbReference type="Proteomes" id="UP000807342"/>
    </source>
</evidence>
<dbReference type="AlphaFoldDB" id="A0A9P5XGK5"/>
<evidence type="ECO:0008006" key="4">
    <source>
        <dbReference type="Google" id="ProtNLM"/>
    </source>
</evidence>
<feature type="signal peptide" evidence="1">
    <location>
        <begin position="1"/>
        <end position="19"/>
    </location>
</feature>
<evidence type="ECO:0000256" key="1">
    <source>
        <dbReference type="SAM" id="SignalP"/>
    </source>
</evidence>
<gene>
    <name evidence="2" type="ORF">P691DRAFT_578022</name>
</gene>
<proteinExistence type="predicted"/>
<evidence type="ECO:0000313" key="2">
    <source>
        <dbReference type="EMBL" id="KAF9449150.1"/>
    </source>
</evidence>
<keyword evidence="1" id="KW-0732">Signal</keyword>
<name>A0A9P5XGK5_9AGAR</name>
<dbReference type="Proteomes" id="UP000807342">
    <property type="component" value="Unassembled WGS sequence"/>
</dbReference>
<protein>
    <recommendedName>
        <fullName evidence="4">Secreted protein</fullName>
    </recommendedName>
</protein>